<dbReference type="PANTHER" id="PTHR42743">
    <property type="entry name" value="AMINO-ACID AMINOTRANSFERASE"/>
    <property type="match status" value="1"/>
</dbReference>
<dbReference type="InterPro" id="IPR036038">
    <property type="entry name" value="Aminotransferase-like"/>
</dbReference>
<dbReference type="InterPro" id="IPR001544">
    <property type="entry name" value="Aminotrans_IV"/>
</dbReference>
<evidence type="ECO:0000256" key="3">
    <source>
        <dbReference type="ARBA" id="ARBA00022898"/>
    </source>
</evidence>
<proteinExistence type="inferred from homology"/>
<keyword evidence="6" id="KW-0808">Transferase</keyword>
<protein>
    <submittedName>
        <fullName evidence="6">Aminotransferase class IV</fullName>
    </submittedName>
</protein>
<dbReference type="InterPro" id="IPR050571">
    <property type="entry name" value="Class-IV_PLP-Dep_Aminotrnsfr"/>
</dbReference>
<dbReference type="Proteomes" id="UP001623660">
    <property type="component" value="Unassembled WGS sequence"/>
</dbReference>
<dbReference type="InterPro" id="IPR018300">
    <property type="entry name" value="Aminotrans_IV_CS"/>
</dbReference>
<evidence type="ECO:0000313" key="7">
    <source>
        <dbReference type="Proteomes" id="UP001623660"/>
    </source>
</evidence>
<dbReference type="PANTHER" id="PTHR42743:SF11">
    <property type="entry name" value="AMINODEOXYCHORISMATE LYASE"/>
    <property type="match status" value="1"/>
</dbReference>
<dbReference type="Gene3D" id="3.20.10.10">
    <property type="entry name" value="D-amino Acid Aminotransferase, subunit A, domain 2"/>
    <property type="match status" value="1"/>
</dbReference>
<dbReference type="InterPro" id="IPR043132">
    <property type="entry name" value="BCAT-like_C"/>
</dbReference>
<organism evidence="6 7">
    <name type="scientific">Candidatus Clostridium eludens</name>
    <dbReference type="NCBI Taxonomy" id="3381663"/>
    <lineage>
        <taxon>Bacteria</taxon>
        <taxon>Bacillati</taxon>
        <taxon>Bacillota</taxon>
        <taxon>Clostridia</taxon>
        <taxon>Eubacteriales</taxon>
        <taxon>Clostridiaceae</taxon>
        <taxon>Clostridium</taxon>
    </lineage>
</organism>
<dbReference type="CDD" id="cd00449">
    <property type="entry name" value="PLPDE_IV"/>
    <property type="match status" value="1"/>
</dbReference>
<keyword evidence="3 5" id="KW-0663">Pyridoxal phosphate</keyword>
<comment type="similarity">
    <text evidence="2 4">Belongs to the class-IV pyridoxal-phosphate-dependent aminotransferase family.</text>
</comment>
<name>A0ABW8SN26_9CLOT</name>
<dbReference type="EMBL" id="JBJHZX010000025">
    <property type="protein sequence ID" value="MFL0197072.1"/>
    <property type="molecule type" value="Genomic_DNA"/>
</dbReference>
<dbReference type="Pfam" id="PF01063">
    <property type="entry name" value="Aminotran_4"/>
    <property type="match status" value="1"/>
</dbReference>
<keyword evidence="6" id="KW-0032">Aminotransferase</keyword>
<evidence type="ECO:0000256" key="5">
    <source>
        <dbReference type="RuleBase" id="RU004516"/>
    </source>
</evidence>
<dbReference type="InterPro" id="IPR043131">
    <property type="entry name" value="BCAT-like_N"/>
</dbReference>
<comment type="caution">
    <text evidence="6">The sequence shown here is derived from an EMBL/GenBank/DDBJ whole genome shotgun (WGS) entry which is preliminary data.</text>
</comment>
<reference evidence="6 7" key="1">
    <citation type="submission" date="2024-11" db="EMBL/GenBank/DDBJ databases">
        <authorList>
            <person name="Heng Y.C."/>
            <person name="Lim A.C.H."/>
            <person name="Lee J.K.Y."/>
            <person name="Kittelmann S."/>
        </authorList>
    </citation>
    <scope>NUCLEOTIDE SEQUENCE [LARGE SCALE GENOMIC DNA]</scope>
    <source>
        <strain evidence="6 7">WILCCON 0269</strain>
    </source>
</reference>
<dbReference type="SUPFAM" id="SSF56752">
    <property type="entry name" value="D-aminoacid aminotransferase-like PLP-dependent enzymes"/>
    <property type="match status" value="1"/>
</dbReference>
<evidence type="ECO:0000256" key="2">
    <source>
        <dbReference type="ARBA" id="ARBA00009320"/>
    </source>
</evidence>
<dbReference type="PROSITE" id="PS00770">
    <property type="entry name" value="AA_TRANSFER_CLASS_4"/>
    <property type="match status" value="1"/>
</dbReference>
<evidence type="ECO:0000256" key="1">
    <source>
        <dbReference type="ARBA" id="ARBA00001933"/>
    </source>
</evidence>
<gene>
    <name evidence="6" type="ORF">ACJDU8_16120</name>
</gene>
<comment type="cofactor">
    <cofactor evidence="1 5">
        <name>pyridoxal 5'-phosphate</name>
        <dbReference type="ChEBI" id="CHEBI:597326"/>
    </cofactor>
</comment>
<dbReference type="Gene3D" id="3.30.470.10">
    <property type="match status" value="1"/>
</dbReference>
<evidence type="ECO:0000256" key="4">
    <source>
        <dbReference type="RuleBase" id="RU004106"/>
    </source>
</evidence>
<evidence type="ECO:0000313" key="6">
    <source>
        <dbReference type="EMBL" id="MFL0197072.1"/>
    </source>
</evidence>
<keyword evidence="7" id="KW-1185">Reference proteome</keyword>
<dbReference type="GO" id="GO:0008483">
    <property type="term" value="F:transaminase activity"/>
    <property type="evidence" value="ECO:0007669"/>
    <property type="project" value="UniProtKB-KW"/>
</dbReference>
<dbReference type="RefSeq" id="WP_406793178.1">
    <property type="nucleotide sequence ID" value="NZ_JBJHZX010000025.1"/>
</dbReference>
<accession>A0ABW8SN26</accession>
<sequence>MRECSNEFFLYNDEIKRKEEFTEDVFKEGKSIYEVIRVIDGKPLFLKPHLERMENSFKITCLKIWLTGEEIKNSINKLVKVNKIYNGNVKIVFNFSKKNIFLAYFSKHYYPPLEWYKEGVNTIFFHGERKNPNAKVINNTFREEVDKKIKDNNVFEAILVDNKGNITEGSKSNIFMIKSEKVITAPIEDVLPGVTRDIIIKICIRLGFEVVEQKINYREIEKFDALFISGTSPKVLPIKKVENIKFSSPENKVFISIMEEYQREIDRDIQEFTYSHGDK</sequence>